<evidence type="ECO:0000313" key="2">
    <source>
        <dbReference type="Proteomes" id="UP000054995"/>
    </source>
</evidence>
<name>A0A0V1FGC6_TRIPS</name>
<dbReference type="Proteomes" id="UP000054995">
    <property type="component" value="Unassembled WGS sequence"/>
</dbReference>
<organism evidence="1 2">
    <name type="scientific">Trichinella pseudospiralis</name>
    <name type="common">Parasitic roundworm</name>
    <dbReference type="NCBI Taxonomy" id="6337"/>
    <lineage>
        <taxon>Eukaryota</taxon>
        <taxon>Metazoa</taxon>
        <taxon>Ecdysozoa</taxon>
        <taxon>Nematoda</taxon>
        <taxon>Enoplea</taxon>
        <taxon>Dorylaimia</taxon>
        <taxon>Trichinellida</taxon>
        <taxon>Trichinellidae</taxon>
        <taxon>Trichinella</taxon>
    </lineage>
</organism>
<dbReference type="EMBL" id="JYDT01000098">
    <property type="protein sequence ID" value="KRY85110.1"/>
    <property type="molecule type" value="Genomic_DNA"/>
</dbReference>
<gene>
    <name evidence="1" type="ORF">T4D_11849</name>
</gene>
<proteinExistence type="predicted"/>
<accession>A0A0V1FGC6</accession>
<keyword evidence="2" id="KW-1185">Reference proteome</keyword>
<sequence length="123" mass="13663">MSVLKSATVRLNANQRSVTRAPGDDCRQSATSEVFKLSKQLNEALKSDWTKRKSKNLKVRQATIKQSPADVWRIFNKSNAVKVANGKCILLIEKLIICYSGVSVCRAFELGEILVANGFSVFE</sequence>
<protein>
    <submittedName>
        <fullName evidence="1">Uncharacterized protein</fullName>
    </submittedName>
</protein>
<comment type="caution">
    <text evidence="1">The sequence shown here is derived from an EMBL/GenBank/DDBJ whole genome shotgun (WGS) entry which is preliminary data.</text>
</comment>
<evidence type="ECO:0000313" key="1">
    <source>
        <dbReference type="EMBL" id="KRY85110.1"/>
    </source>
</evidence>
<reference evidence="1 2" key="1">
    <citation type="submission" date="2015-01" db="EMBL/GenBank/DDBJ databases">
        <title>Evolution of Trichinella species and genotypes.</title>
        <authorList>
            <person name="Korhonen P.K."/>
            <person name="Edoardo P."/>
            <person name="Giuseppe L.R."/>
            <person name="Gasser R.B."/>
        </authorList>
    </citation>
    <scope>NUCLEOTIDE SEQUENCE [LARGE SCALE GENOMIC DNA]</scope>
    <source>
        <strain evidence="1">ISS470</strain>
    </source>
</reference>
<dbReference type="AlphaFoldDB" id="A0A0V1FGC6"/>